<dbReference type="RefSeq" id="WP_090885271.1">
    <property type="nucleotide sequence ID" value="NZ_FOGG01000016.1"/>
</dbReference>
<evidence type="ECO:0000256" key="1">
    <source>
        <dbReference type="ARBA" id="ARBA00023284"/>
    </source>
</evidence>
<dbReference type="EMBL" id="FOGG01000016">
    <property type="protein sequence ID" value="SER78160.1"/>
    <property type="molecule type" value="Genomic_DNA"/>
</dbReference>
<evidence type="ECO:0000313" key="5">
    <source>
        <dbReference type="Proteomes" id="UP000199572"/>
    </source>
</evidence>
<dbReference type="STRING" id="390241.SAMN04488023_11653"/>
<evidence type="ECO:0000259" key="3">
    <source>
        <dbReference type="PROSITE" id="PS51352"/>
    </source>
</evidence>
<dbReference type="AlphaFoldDB" id="A0A1H9RZD9"/>
<dbReference type="InterPro" id="IPR017937">
    <property type="entry name" value="Thioredoxin_CS"/>
</dbReference>
<accession>A0A1H9RZD9</accession>
<name>A0A1H9RZD9_9SPHI</name>
<feature type="domain" description="Thioredoxin" evidence="3">
    <location>
        <begin position="10"/>
        <end position="142"/>
    </location>
</feature>
<feature type="chain" id="PRO_5011766668" evidence="2">
    <location>
        <begin position="25"/>
        <end position="414"/>
    </location>
</feature>
<protein>
    <submittedName>
        <fullName evidence="4">Thioredoxin-related protein</fullName>
    </submittedName>
</protein>
<evidence type="ECO:0000256" key="2">
    <source>
        <dbReference type="SAM" id="SignalP"/>
    </source>
</evidence>
<sequence length="414" mass="47698">MMKMYSYILFLTFSSLTSITFAQATITSGMDFFKGDWILLLKEASQKKKLIFVDLYTDWCAPCKRMEQEVFPLKEVGQVYNHSFLNYRLNAERGEGIKLAKYYAIKSYPTYLFLDNAGNLIYRNGDYLKATEFIAAANEALKQYQVQDLSKLETRFKNGDRQPEFLRLLIEKRSSMQLDNTEFLNAYVAKVSVDKLSMPESLLFLSRNIGSTPSDALPVILKHINKLPHNDQRKVADQLYNKLLYYALGAAIKENKLKDAAKLLRQLDLIRPILAEKNLPSADNLALHYFKAARDTAGLKKIGYSIANQQFTIPIDSIKAKDRLLYEKAMKPFWNGSEDSTKIVNFQDEKRLASIQYSAHIATTLYTVSDFFKQTLPAQDKSLLDALKWMQFACLIYKNENLTRLRTELETMTR</sequence>
<proteinExistence type="predicted"/>
<evidence type="ECO:0000313" key="4">
    <source>
        <dbReference type="EMBL" id="SER78160.1"/>
    </source>
</evidence>
<dbReference type="OrthoDB" id="120730at2"/>
<keyword evidence="2" id="KW-0732">Signal</keyword>
<dbReference type="InterPro" id="IPR012336">
    <property type="entry name" value="Thioredoxin-like_fold"/>
</dbReference>
<dbReference type="Gene3D" id="3.40.30.10">
    <property type="entry name" value="Glutaredoxin"/>
    <property type="match status" value="1"/>
</dbReference>
<dbReference type="SUPFAM" id="SSF52833">
    <property type="entry name" value="Thioredoxin-like"/>
    <property type="match status" value="1"/>
</dbReference>
<gene>
    <name evidence="4" type="ORF">SAMN04488023_11653</name>
</gene>
<dbReference type="PROSITE" id="PS00194">
    <property type="entry name" value="THIOREDOXIN_1"/>
    <property type="match status" value="1"/>
</dbReference>
<dbReference type="Pfam" id="PF13098">
    <property type="entry name" value="Thioredoxin_2"/>
    <property type="match status" value="1"/>
</dbReference>
<feature type="signal peptide" evidence="2">
    <location>
        <begin position="1"/>
        <end position="24"/>
    </location>
</feature>
<keyword evidence="5" id="KW-1185">Reference proteome</keyword>
<organism evidence="4 5">
    <name type="scientific">Pedobacter rhizosphaerae</name>
    <dbReference type="NCBI Taxonomy" id="390241"/>
    <lineage>
        <taxon>Bacteria</taxon>
        <taxon>Pseudomonadati</taxon>
        <taxon>Bacteroidota</taxon>
        <taxon>Sphingobacteriia</taxon>
        <taxon>Sphingobacteriales</taxon>
        <taxon>Sphingobacteriaceae</taxon>
        <taxon>Pedobacter</taxon>
    </lineage>
</organism>
<dbReference type="Proteomes" id="UP000199572">
    <property type="component" value="Unassembled WGS sequence"/>
</dbReference>
<dbReference type="PROSITE" id="PS51352">
    <property type="entry name" value="THIOREDOXIN_2"/>
    <property type="match status" value="1"/>
</dbReference>
<reference evidence="4 5" key="1">
    <citation type="submission" date="2016-10" db="EMBL/GenBank/DDBJ databases">
        <authorList>
            <person name="de Groot N.N."/>
        </authorList>
    </citation>
    <scope>NUCLEOTIDE SEQUENCE [LARGE SCALE GENOMIC DNA]</scope>
    <source>
        <strain evidence="4 5">DSM 18610</strain>
    </source>
</reference>
<dbReference type="InterPro" id="IPR036249">
    <property type="entry name" value="Thioredoxin-like_sf"/>
</dbReference>
<dbReference type="InterPro" id="IPR013766">
    <property type="entry name" value="Thioredoxin_domain"/>
</dbReference>
<keyword evidence="1" id="KW-0676">Redox-active center</keyword>
<dbReference type="CDD" id="cd02947">
    <property type="entry name" value="TRX_family"/>
    <property type="match status" value="1"/>
</dbReference>